<dbReference type="Pfam" id="PF13440">
    <property type="entry name" value="Polysacc_synt_3"/>
    <property type="match status" value="1"/>
</dbReference>
<protein>
    <submittedName>
        <fullName evidence="7">Lipopolysaccharide biosynthesis protein</fullName>
    </submittedName>
</protein>
<name>A0ABV7JG89_9SPHI</name>
<feature type="transmembrane region" description="Helical" evidence="6">
    <location>
        <begin position="338"/>
        <end position="359"/>
    </location>
</feature>
<feature type="transmembrane region" description="Helical" evidence="6">
    <location>
        <begin position="226"/>
        <end position="249"/>
    </location>
</feature>
<sequence>MIKNILKSDFNRNFATLFSGSVLAQIVPLLASVFLVRLFTPEDFGILAIFNAMVFVFVSAINLRYEFAIPLPKEDADAISLAFLSMIVAFAVSLLLFVVFILFKQPILILIGGDGLGSWLYLVPFAAFLGGLYNALNYFSLRFKKYKTIAGSNIIRSVSNAGLQLGFGLAGINYVGLILGSFFSALFGNYKMIRHFMSHRSEFKKVTRSTIVQNAKRYKKFPLISVWGILINNLSVNINTFFISNLYGIKQLGYYSYGYRYLNVPLSLISNNMGQLFYQICADRYKEGKAASKEFLSTLKKLLIICMPVFTVLFFVIEDLFALMFGEAWRVAGTYSKILLPLFFIRTVYGPLSLVTGAFEKQGLALILQIVLFSANIVSFTISYVYKFSISHFLFLYMSLGSVVYSCLLLVLYLVSKKLL</sequence>
<dbReference type="PANTHER" id="PTHR30250">
    <property type="entry name" value="PST FAMILY PREDICTED COLANIC ACID TRANSPORTER"/>
    <property type="match status" value="1"/>
</dbReference>
<gene>
    <name evidence="7" type="ORF">ACFOET_05720</name>
</gene>
<feature type="transmembrane region" description="Helical" evidence="6">
    <location>
        <begin position="43"/>
        <end position="61"/>
    </location>
</feature>
<evidence type="ECO:0000256" key="1">
    <source>
        <dbReference type="ARBA" id="ARBA00004651"/>
    </source>
</evidence>
<evidence type="ECO:0000313" key="7">
    <source>
        <dbReference type="EMBL" id="MFC3197100.1"/>
    </source>
</evidence>
<evidence type="ECO:0000256" key="5">
    <source>
        <dbReference type="ARBA" id="ARBA00023136"/>
    </source>
</evidence>
<dbReference type="EMBL" id="JBHRTA010000016">
    <property type="protein sequence ID" value="MFC3197100.1"/>
    <property type="molecule type" value="Genomic_DNA"/>
</dbReference>
<dbReference type="RefSeq" id="WP_379020469.1">
    <property type="nucleotide sequence ID" value="NZ_JBHRTA010000016.1"/>
</dbReference>
<keyword evidence="5 6" id="KW-0472">Membrane</keyword>
<evidence type="ECO:0000256" key="3">
    <source>
        <dbReference type="ARBA" id="ARBA00022692"/>
    </source>
</evidence>
<feature type="transmembrane region" description="Helical" evidence="6">
    <location>
        <begin position="81"/>
        <end position="103"/>
    </location>
</feature>
<evidence type="ECO:0000256" key="6">
    <source>
        <dbReference type="SAM" id="Phobius"/>
    </source>
</evidence>
<evidence type="ECO:0000313" key="8">
    <source>
        <dbReference type="Proteomes" id="UP001595526"/>
    </source>
</evidence>
<reference evidence="8" key="1">
    <citation type="journal article" date="2019" name="Int. J. Syst. Evol. Microbiol.">
        <title>The Global Catalogue of Microorganisms (GCM) 10K type strain sequencing project: providing services to taxonomists for standard genome sequencing and annotation.</title>
        <authorList>
            <consortium name="The Broad Institute Genomics Platform"/>
            <consortium name="The Broad Institute Genome Sequencing Center for Infectious Disease"/>
            <person name="Wu L."/>
            <person name="Ma J."/>
        </authorList>
    </citation>
    <scope>NUCLEOTIDE SEQUENCE [LARGE SCALE GENOMIC DNA]</scope>
    <source>
        <strain evidence="8">KCTC 52416</strain>
    </source>
</reference>
<comment type="subcellular location">
    <subcellularLocation>
        <location evidence="1">Cell membrane</location>
        <topology evidence="1">Multi-pass membrane protein</topology>
    </subcellularLocation>
</comment>
<dbReference type="PANTHER" id="PTHR30250:SF28">
    <property type="entry name" value="POLYSACCHARIDE BIOSYNTHESIS PROTEIN"/>
    <property type="match status" value="1"/>
</dbReference>
<evidence type="ECO:0000256" key="4">
    <source>
        <dbReference type="ARBA" id="ARBA00022989"/>
    </source>
</evidence>
<keyword evidence="3 6" id="KW-0812">Transmembrane</keyword>
<feature type="transmembrane region" description="Helical" evidence="6">
    <location>
        <begin position="392"/>
        <end position="415"/>
    </location>
</feature>
<proteinExistence type="predicted"/>
<keyword evidence="8" id="KW-1185">Reference proteome</keyword>
<keyword evidence="4 6" id="KW-1133">Transmembrane helix</keyword>
<accession>A0ABV7JG89</accession>
<evidence type="ECO:0000256" key="2">
    <source>
        <dbReference type="ARBA" id="ARBA00022475"/>
    </source>
</evidence>
<keyword evidence="2" id="KW-1003">Cell membrane</keyword>
<feature type="transmembrane region" description="Helical" evidence="6">
    <location>
        <begin position="302"/>
        <end position="326"/>
    </location>
</feature>
<dbReference type="Proteomes" id="UP001595526">
    <property type="component" value="Unassembled WGS sequence"/>
</dbReference>
<feature type="transmembrane region" description="Helical" evidence="6">
    <location>
        <begin position="167"/>
        <end position="190"/>
    </location>
</feature>
<dbReference type="InterPro" id="IPR050833">
    <property type="entry name" value="Poly_Biosynth_Transport"/>
</dbReference>
<feature type="transmembrane region" description="Helical" evidence="6">
    <location>
        <begin position="115"/>
        <end position="136"/>
    </location>
</feature>
<organism evidence="7 8">
    <name type="scientific">Parapedobacter deserti</name>
    <dbReference type="NCBI Taxonomy" id="1912957"/>
    <lineage>
        <taxon>Bacteria</taxon>
        <taxon>Pseudomonadati</taxon>
        <taxon>Bacteroidota</taxon>
        <taxon>Sphingobacteriia</taxon>
        <taxon>Sphingobacteriales</taxon>
        <taxon>Sphingobacteriaceae</taxon>
        <taxon>Parapedobacter</taxon>
    </lineage>
</organism>
<feature type="transmembrane region" description="Helical" evidence="6">
    <location>
        <begin position="14"/>
        <end position="36"/>
    </location>
</feature>
<comment type="caution">
    <text evidence="7">The sequence shown here is derived from an EMBL/GenBank/DDBJ whole genome shotgun (WGS) entry which is preliminary data.</text>
</comment>
<feature type="transmembrane region" description="Helical" evidence="6">
    <location>
        <begin position="366"/>
        <end position="386"/>
    </location>
</feature>